<dbReference type="HAMAP" id="MF_00472">
    <property type="entry name" value="UbiG"/>
    <property type="match status" value="1"/>
</dbReference>
<reference evidence="7" key="1">
    <citation type="journal article" date="2021" name="ISME J.">
        <title>Evolutionary origin and ecological implication of a unique nif island in free-living Bradyrhizobium lineages.</title>
        <authorList>
            <person name="Tao J."/>
        </authorList>
    </citation>
    <scope>NUCLEOTIDE SEQUENCE [LARGE SCALE GENOMIC DNA]</scope>
    <source>
        <strain evidence="7">SZCCT0094</strain>
    </source>
</reference>
<feature type="binding site" evidence="5">
    <location>
        <position position="53"/>
    </location>
    <ligand>
        <name>S-adenosyl-L-methionine</name>
        <dbReference type="ChEBI" id="CHEBI:59789"/>
    </ligand>
</feature>
<evidence type="ECO:0000256" key="5">
    <source>
        <dbReference type="HAMAP-Rule" id="MF_00472"/>
    </source>
</evidence>
<comment type="catalytic activity">
    <reaction evidence="5">
        <text>a 3-(all-trans-polyprenyl)benzene-1,2-diol + S-adenosyl-L-methionine = a 2-methoxy-6-(all-trans-polyprenyl)phenol + S-adenosyl-L-homocysteine + H(+)</text>
        <dbReference type="Rhea" id="RHEA:31411"/>
        <dbReference type="Rhea" id="RHEA-COMP:9550"/>
        <dbReference type="Rhea" id="RHEA-COMP:9551"/>
        <dbReference type="ChEBI" id="CHEBI:15378"/>
        <dbReference type="ChEBI" id="CHEBI:57856"/>
        <dbReference type="ChEBI" id="CHEBI:59789"/>
        <dbReference type="ChEBI" id="CHEBI:62729"/>
        <dbReference type="ChEBI" id="CHEBI:62731"/>
        <dbReference type="EC" id="2.1.1.222"/>
    </reaction>
</comment>
<gene>
    <name evidence="5 6" type="primary">ubiG</name>
    <name evidence="6" type="ORF">JQ619_06380</name>
</gene>
<dbReference type="Pfam" id="PF13489">
    <property type="entry name" value="Methyltransf_23"/>
    <property type="match status" value="1"/>
</dbReference>
<name>A0ABS5G2E0_9BRAD</name>
<evidence type="ECO:0000256" key="2">
    <source>
        <dbReference type="ARBA" id="ARBA00022679"/>
    </source>
</evidence>
<dbReference type="EC" id="2.1.1.64" evidence="5"/>
<keyword evidence="3 5" id="KW-0831">Ubiquinone biosynthesis</keyword>
<sequence>MLYKDAVKPAFAATAEGPSTVDPAEIARFSRLAQEWWKPDGAFKLVHAFNAARVSYLCDRLPALVGRDAAANLPLAGLEIIDVGCGAGIVTEPLSRLGADTLGIDASERNVLVAADHARRQSALVAYRHALPEDLVAEGERADIVLTLEVVEHVADLGRFVGHVAELVRPGGILVIGTLNRTLTSFVKAIIGAEYILGWLPRGTHDWRRFVKPAELEALLAPHRFSPLETVAVELNPLTMRWRIGGRPSTNYLQIYRRMP</sequence>
<dbReference type="EMBL" id="JAFCLK010000005">
    <property type="protein sequence ID" value="MBR1135385.1"/>
    <property type="molecule type" value="Genomic_DNA"/>
</dbReference>
<keyword evidence="7" id="KW-1185">Reference proteome</keyword>
<evidence type="ECO:0000256" key="1">
    <source>
        <dbReference type="ARBA" id="ARBA00022603"/>
    </source>
</evidence>
<feature type="binding site" evidence="5">
    <location>
        <position position="105"/>
    </location>
    <ligand>
        <name>S-adenosyl-L-methionine</name>
        <dbReference type="ChEBI" id="CHEBI:59789"/>
    </ligand>
</feature>
<organism evidence="6 7">
    <name type="scientific">Bradyrhizobium denitrificans</name>
    <dbReference type="NCBI Taxonomy" id="2734912"/>
    <lineage>
        <taxon>Bacteria</taxon>
        <taxon>Pseudomonadati</taxon>
        <taxon>Pseudomonadota</taxon>
        <taxon>Alphaproteobacteria</taxon>
        <taxon>Hyphomicrobiales</taxon>
        <taxon>Nitrobacteraceae</taxon>
        <taxon>Bradyrhizobium</taxon>
    </lineage>
</organism>
<comment type="pathway">
    <text evidence="5">Cofactor biosynthesis; ubiquinone biosynthesis.</text>
</comment>
<dbReference type="InterPro" id="IPR029063">
    <property type="entry name" value="SAM-dependent_MTases_sf"/>
</dbReference>
<dbReference type="Gene3D" id="3.40.50.150">
    <property type="entry name" value="Vaccinia Virus protein VP39"/>
    <property type="match status" value="1"/>
</dbReference>
<feature type="binding site" evidence="5">
    <location>
        <position position="84"/>
    </location>
    <ligand>
        <name>S-adenosyl-L-methionine</name>
        <dbReference type="ChEBI" id="CHEBI:59789"/>
    </ligand>
</feature>
<comment type="caution">
    <text evidence="6">The sequence shown here is derived from an EMBL/GenBank/DDBJ whole genome shotgun (WGS) entry which is preliminary data.</text>
</comment>
<dbReference type="RefSeq" id="WP_172235387.1">
    <property type="nucleotide sequence ID" value="NZ_JABFDP010000001.1"/>
</dbReference>
<keyword evidence="2 5" id="KW-0808">Transferase</keyword>
<dbReference type="GO" id="GO:0032259">
    <property type="term" value="P:methylation"/>
    <property type="evidence" value="ECO:0007669"/>
    <property type="project" value="UniProtKB-KW"/>
</dbReference>
<dbReference type="InterPro" id="IPR010233">
    <property type="entry name" value="UbiG_MeTrfase"/>
</dbReference>
<comment type="function">
    <text evidence="5">O-methyltransferase that catalyzes the 2 O-methylation steps in the ubiquinone biosynthetic pathway.</text>
</comment>
<dbReference type="PANTHER" id="PTHR43464:SF19">
    <property type="entry name" value="UBIQUINONE BIOSYNTHESIS O-METHYLTRANSFERASE, MITOCHONDRIAL"/>
    <property type="match status" value="1"/>
</dbReference>
<evidence type="ECO:0000256" key="4">
    <source>
        <dbReference type="ARBA" id="ARBA00022691"/>
    </source>
</evidence>
<proteinExistence type="inferred from homology"/>
<protein>
    <recommendedName>
        <fullName evidence="5">Ubiquinone biosynthesis O-methyltransferase</fullName>
    </recommendedName>
    <alternativeName>
        <fullName evidence="5">2-polyprenyl-6-hydroxyphenol methylase</fullName>
        <ecNumber evidence="5">2.1.1.222</ecNumber>
    </alternativeName>
    <alternativeName>
        <fullName evidence="5">3-demethylubiquinone 3-O-methyltransferase</fullName>
        <ecNumber evidence="5">2.1.1.64</ecNumber>
    </alternativeName>
</protein>
<comment type="similarity">
    <text evidence="5">Belongs to the methyltransferase superfamily. UbiG/COQ3 family.</text>
</comment>
<dbReference type="GO" id="GO:0102208">
    <property type="term" value="F:2-polyprenyl-6-hydroxyphenol methylase activity"/>
    <property type="evidence" value="ECO:0007669"/>
    <property type="project" value="UniProtKB-EC"/>
</dbReference>
<feature type="binding site" evidence="5">
    <location>
        <position position="148"/>
    </location>
    <ligand>
        <name>S-adenosyl-L-methionine</name>
        <dbReference type="ChEBI" id="CHEBI:59789"/>
    </ligand>
</feature>
<dbReference type="SUPFAM" id="SSF53335">
    <property type="entry name" value="S-adenosyl-L-methionine-dependent methyltransferases"/>
    <property type="match status" value="1"/>
</dbReference>
<evidence type="ECO:0000313" key="7">
    <source>
        <dbReference type="Proteomes" id="UP001314635"/>
    </source>
</evidence>
<keyword evidence="4 5" id="KW-0949">S-adenosyl-L-methionine</keyword>
<accession>A0ABS5G2E0</accession>
<dbReference type="CDD" id="cd02440">
    <property type="entry name" value="AdoMet_MTases"/>
    <property type="match status" value="1"/>
</dbReference>
<dbReference type="Proteomes" id="UP001314635">
    <property type="component" value="Unassembled WGS sequence"/>
</dbReference>
<evidence type="ECO:0000256" key="3">
    <source>
        <dbReference type="ARBA" id="ARBA00022688"/>
    </source>
</evidence>
<keyword evidence="1 5" id="KW-0489">Methyltransferase</keyword>
<evidence type="ECO:0000313" key="6">
    <source>
        <dbReference type="EMBL" id="MBR1135385.1"/>
    </source>
</evidence>
<comment type="catalytic activity">
    <reaction evidence="5">
        <text>a 3-demethylubiquinol + S-adenosyl-L-methionine = a ubiquinol + S-adenosyl-L-homocysteine + H(+)</text>
        <dbReference type="Rhea" id="RHEA:44380"/>
        <dbReference type="Rhea" id="RHEA-COMP:9566"/>
        <dbReference type="Rhea" id="RHEA-COMP:10914"/>
        <dbReference type="ChEBI" id="CHEBI:15378"/>
        <dbReference type="ChEBI" id="CHEBI:17976"/>
        <dbReference type="ChEBI" id="CHEBI:57856"/>
        <dbReference type="ChEBI" id="CHEBI:59789"/>
        <dbReference type="ChEBI" id="CHEBI:84422"/>
        <dbReference type="EC" id="2.1.1.64"/>
    </reaction>
</comment>
<dbReference type="NCBIfam" id="TIGR01983">
    <property type="entry name" value="UbiG"/>
    <property type="match status" value="1"/>
</dbReference>
<dbReference type="GO" id="GO:0061542">
    <property type="term" value="F:3-demethylubiquinol 3-O-methyltransferase activity"/>
    <property type="evidence" value="ECO:0007669"/>
    <property type="project" value="UniProtKB-EC"/>
</dbReference>
<dbReference type="PANTHER" id="PTHR43464">
    <property type="entry name" value="METHYLTRANSFERASE"/>
    <property type="match status" value="1"/>
</dbReference>
<dbReference type="EC" id="2.1.1.222" evidence="5"/>